<feature type="chain" id="PRO_5045929737" evidence="1">
    <location>
        <begin position="20"/>
        <end position="161"/>
    </location>
</feature>
<proteinExistence type="predicted"/>
<dbReference type="RefSeq" id="WP_347323925.1">
    <property type="nucleotide sequence ID" value="NZ_JBCGUH010000002.1"/>
</dbReference>
<feature type="signal peptide" evidence="1">
    <location>
        <begin position="1"/>
        <end position="19"/>
    </location>
</feature>
<sequence>MNKTSKLLMSITLTGAALATPWALQTNNVSAAASTTHKQTIAAASKQNNNPYEVAGISSANAFHQFFFNFQQAVMKGNKAAVASRVHYPLNVNANGKTYTIKNAKSFIAKYDFIMTPEVKRTLAYAIEEDLFVNWKGVMVGNGELWFSQSNGKLGLDAVNR</sequence>
<name>A0ABW4RN91_9BACL</name>
<reference evidence="3" key="1">
    <citation type="journal article" date="2019" name="Int. J. Syst. Evol. Microbiol.">
        <title>The Global Catalogue of Microorganisms (GCM) 10K type strain sequencing project: providing services to taxonomists for standard genome sequencing and annotation.</title>
        <authorList>
            <consortium name="The Broad Institute Genomics Platform"/>
            <consortium name="The Broad Institute Genome Sequencing Center for Infectious Disease"/>
            <person name="Wu L."/>
            <person name="Ma J."/>
        </authorList>
    </citation>
    <scope>NUCLEOTIDE SEQUENCE [LARGE SCALE GENOMIC DNA]</scope>
    <source>
        <strain evidence="3">CCUG 54950</strain>
    </source>
</reference>
<protein>
    <submittedName>
        <fullName evidence="2">Uncharacterized protein</fullName>
    </submittedName>
</protein>
<organism evidence="2 3">
    <name type="scientific">Paenibacillus wenxiniae</name>
    <dbReference type="NCBI Taxonomy" id="1636843"/>
    <lineage>
        <taxon>Bacteria</taxon>
        <taxon>Bacillati</taxon>
        <taxon>Bacillota</taxon>
        <taxon>Bacilli</taxon>
        <taxon>Bacillales</taxon>
        <taxon>Paenibacillaceae</taxon>
        <taxon>Paenibacillus</taxon>
    </lineage>
</organism>
<comment type="caution">
    <text evidence="2">The sequence shown here is derived from an EMBL/GenBank/DDBJ whole genome shotgun (WGS) entry which is preliminary data.</text>
</comment>
<dbReference type="Proteomes" id="UP001597233">
    <property type="component" value="Unassembled WGS sequence"/>
</dbReference>
<dbReference type="EMBL" id="JBHUEH010000032">
    <property type="protein sequence ID" value="MFD1887787.1"/>
    <property type="molecule type" value="Genomic_DNA"/>
</dbReference>
<evidence type="ECO:0000256" key="1">
    <source>
        <dbReference type="SAM" id="SignalP"/>
    </source>
</evidence>
<accession>A0ABW4RN91</accession>
<keyword evidence="1" id="KW-0732">Signal</keyword>
<keyword evidence="3" id="KW-1185">Reference proteome</keyword>
<evidence type="ECO:0000313" key="3">
    <source>
        <dbReference type="Proteomes" id="UP001597233"/>
    </source>
</evidence>
<gene>
    <name evidence="2" type="ORF">ACFSC9_20110</name>
</gene>
<evidence type="ECO:0000313" key="2">
    <source>
        <dbReference type="EMBL" id="MFD1887787.1"/>
    </source>
</evidence>